<dbReference type="Pfam" id="PF24366">
    <property type="entry name" value="DUF7522"/>
    <property type="match status" value="1"/>
</dbReference>
<evidence type="ECO:0000313" key="2">
    <source>
        <dbReference type="Proteomes" id="UP001596328"/>
    </source>
</evidence>
<organism evidence="1 2">
    <name type="scientific">Halobium palmae</name>
    <dbReference type="NCBI Taxonomy" id="1776492"/>
    <lineage>
        <taxon>Archaea</taxon>
        <taxon>Methanobacteriati</taxon>
        <taxon>Methanobacteriota</taxon>
        <taxon>Stenosarchaea group</taxon>
        <taxon>Halobacteria</taxon>
        <taxon>Halobacteriales</taxon>
        <taxon>Haloferacaceae</taxon>
        <taxon>Halobium</taxon>
    </lineage>
</organism>
<reference evidence="1 2" key="1">
    <citation type="journal article" date="2019" name="Int. J. Syst. Evol. Microbiol.">
        <title>The Global Catalogue of Microorganisms (GCM) 10K type strain sequencing project: providing services to taxonomists for standard genome sequencing and annotation.</title>
        <authorList>
            <consortium name="The Broad Institute Genomics Platform"/>
            <consortium name="The Broad Institute Genome Sequencing Center for Infectious Disease"/>
            <person name="Wu L."/>
            <person name="Ma J."/>
        </authorList>
    </citation>
    <scope>NUCLEOTIDE SEQUENCE [LARGE SCALE GENOMIC DNA]</scope>
    <source>
        <strain evidence="1 2">NBRC 111368</strain>
    </source>
</reference>
<dbReference type="EMBL" id="JBHSWU010000852">
    <property type="protein sequence ID" value="MFC6726040.1"/>
    <property type="molecule type" value="Genomic_DNA"/>
</dbReference>
<protein>
    <submittedName>
        <fullName evidence="1">Uncharacterized protein</fullName>
    </submittedName>
</protein>
<sequence length="139" mass="15878">MADATERLVDTFREFGGDGLRDVWLFDQWAHQRLYVRDDVAAVVDDVDVDAVVDNERYGYVTRDTYETLYYAEYEFTVRGFSSFDQFRTFLDDGTTRVGVFASFDRDDAAPDFRGLYDAISGIESDVPVAEFTPVDATD</sequence>
<dbReference type="InterPro" id="IPR055944">
    <property type="entry name" value="DUF7522"/>
</dbReference>
<gene>
    <name evidence="1" type="ORF">ACFQE1_17050</name>
</gene>
<accession>A0ABD5S3C4</accession>
<dbReference type="Proteomes" id="UP001596328">
    <property type="component" value="Unassembled WGS sequence"/>
</dbReference>
<comment type="caution">
    <text evidence="1">The sequence shown here is derived from an EMBL/GenBank/DDBJ whole genome shotgun (WGS) entry which is preliminary data.</text>
</comment>
<proteinExistence type="predicted"/>
<keyword evidence="2" id="KW-1185">Reference proteome</keyword>
<evidence type="ECO:0000313" key="1">
    <source>
        <dbReference type="EMBL" id="MFC6726040.1"/>
    </source>
</evidence>
<dbReference type="AlphaFoldDB" id="A0ABD5S3C4"/>
<name>A0ABD5S3C4_9EURY</name>